<name>A0A8H3QIB9_9GLOM</name>
<sequence length="110" mass="12861">MMFLEASNQVSLESEIPLKASNQASLELEVLLEASSQISLDIVDGSFQLNFFGPSRWKFHWNHVSSNEYPLKEKYQVLILLFRTLRILVEKWKNMITEQELVIMEEDKAK</sequence>
<dbReference type="EMBL" id="BLAL01000053">
    <property type="protein sequence ID" value="GES80808.1"/>
    <property type="molecule type" value="Genomic_DNA"/>
</dbReference>
<comment type="caution">
    <text evidence="1">The sequence shown here is derived from an EMBL/GenBank/DDBJ whole genome shotgun (WGS) entry which is preliminary data.</text>
</comment>
<dbReference type="Proteomes" id="UP000615446">
    <property type="component" value="Unassembled WGS sequence"/>
</dbReference>
<gene>
    <name evidence="1" type="ORF">RCL2_000806700</name>
</gene>
<proteinExistence type="predicted"/>
<evidence type="ECO:0000313" key="2">
    <source>
        <dbReference type="Proteomes" id="UP000615446"/>
    </source>
</evidence>
<protein>
    <submittedName>
        <fullName evidence="1">Uncharacterized protein</fullName>
    </submittedName>
</protein>
<organism evidence="1 2">
    <name type="scientific">Rhizophagus clarus</name>
    <dbReference type="NCBI Taxonomy" id="94130"/>
    <lineage>
        <taxon>Eukaryota</taxon>
        <taxon>Fungi</taxon>
        <taxon>Fungi incertae sedis</taxon>
        <taxon>Mucoromycota</taxon>
        <taxon>Glomeromycotina</taxon>
        <taxon>Glomeromycetes</taxon>
        <taxon>Glomerales</taxon>
        <taxon>Glomeraceae</taxon>
        <taxon>Rhizophagus</taxon>
    </lineage>
</organism>
<dbReference type="AlphaFoldDB" id="A0A8H3QIB9"/>
<accession>A0A8H3QIB9</accession>
<reference evidence="1" key="1">
    <citation type="submission" date="2019-10" db="EMBL/GenBank/DDBJ databases">
        <title>Conservation and host-specific expression of non-tandemly repeated heterogenous ribosome RNA gene in arbuscular mycorrhizal fungi.</title>
        <authorList>
            <person name="Maeda T."/>
            <person name="Kobayashi Y."/>
            <person name="Nakagawa T."/>
            <person name="Ezawa T."/>
            <person name="Yamaguchi K."/>
            <person name="Bino T."/>
            <person name="Nishimoto Y."/>
            <person name="Shigenobu S."/>
            <person name="Kawaguchi M."/>
        </authorList>
    </citation>
    <scope>NUCLEOTIDE SEQUENCE</scope>
    <source>
        <strain evidence="1">HR1</strain>
    </source>
</reference>
<evidence type="ECO:0000313" key="1">
    <source>
        <dbReference type="EMBL" id="GES80808.1"/>
    </source>
</evidence>